<name>A0A504Z6D9_FASGI</name>
<evidence type="ECO:0000313" key="2">
    <source>
        <dbReference type="EMBL" id="TPP64940.1"/>
    </source>
</evidence>
<sequence>MEHVSAVVNQSGTVNPPLGDLSSPCNNGHSRERKTFPDRAQCFLLVNLPEASVAELQGTLDYDLSPLRHYLSRILTSEKEAAVNSVRVTAAFCLGKQQTSGEQPRPHKVVLSTVDEARLVLHRAYKLKGESVRILRDLSPEQRQQLKLATVKLNERRLKGETDLVIQDLLVRN</sequence>
<proteinExistence type="predicted"/>
<feature type="region of interest" description="Disordered" evidence="1">
    <location>
        <begin position="1"/>
        <end position="21"/>
    </location>
</feature>
<dbReference type="EMBL" id="SUNJ01003834">
    <property type="protein sequence ID" value="TPP64940.1"/>
    <property type="molecule type" value="Genomic_DNA"/>
</dbReference>
<dbReference type="STRING" id="46835.A0A504Z6D9"/>
<dbReference type="Proteomes" id="UP000316759">
    <property type="component" value="Unassembled WGS sequence"/>
</dbReference>
<dbReference type="AlphaFoldDB" id="A0A504Z6D9"/>
<keyword evidence="3" id="KW-1185">Reference proteome</keyword>
<organism evidence="2 3">
    <name type="scientific">Fasciola gigantica</name>
    <name type="common">Giant liver fluke</name>
    <dbReference type="NCBI Taxonomy" id="46835"/>
    <lineage>
        <taxon>Eukaryota</taxon>
        <taxon>Metazoa</taxon>
        <taxon>Spiralia</taxon>
        <taxon>Lophotrochozoa</taxon>
        <taxon>Platyhelminthes</taxon>
        <taxon>Trematoda</taxon>
        <taxon>Digenea</taxon>
        <taxon>Plagiorchiida</taxon>
        <taxon>Echinostomata</taxon>
        <taxon>Echinostomatoidea</taxon>
        <taxon>Fasciolidae</taxon>
        <taxon>Fasciola</taxon>
    </lineage>
</organism>
<dbReference type="OrthoDB" id="6282854at2759"/>
<accession>A0A504Z6D9</accession>
<evidence type="ECO:0000256" key="1">
    <source>
        <dbReference type="SAM" id="MobiDB-lite"/>
    </source>
</evidence>
<evidence type="ECO:0000313" key="3">
    <source>
        <dbReference type="Proteomes" id="UP000316759"/>
    </source>
</evidence>
<comment type="caution">
    <text evidence="2">The sequence shown here is derived from an EMBL/GenBank/DDBJ whole genome shotgun (WGS) entry which is preliminary data.</text>
</comment>
<protein>
    <submittedName>
        <fullName evidence="2">Uncharacterized protein</fullName>
    </submittedName>
</protein>
<reference evidence="2 3" key="1">
    <citation type="submission" date="2019-04" db="EMBL/GenBank/DDBJ databases">
        <title>Annotation for the trematode Fasciola gigantica.</title>
        <authorList>
            <person name="Choi Y.-J."/>
        </authorList>
    </citation>
    <scope>NUCLEOTIDE SEQUENCE [LARGE SCALE GENOMIC DNA]</scope>
    <source>
        <strain evidence="2">Uganda_cow_1</strain>
    </source>
</reference>
<gene>
    <name evidence="2" type="ORF">FGIG_07846</name>
</gene>